<evidence type="ECO:0000256" key="4">
    <source>
        <dbReference type="SAM" id="SignalP"/>
    </source>
</evidence>
<feature type="signal peptide" evidence="4">
    <location>
        <begin position="1"/>
        <end position="22"/>
    </location>
</feature>
<gene>
    <name evidence="6" type="ORF">L21TH_0948</name>
</gene>
<organism evidence="6 7">
    <name type="scientific">Caldisalinibacter kiritimatiensis</name>
    <dbReference type="NCBI Taxonomy" id="1304284"/>
    <lineage>
        <taxon>Bacteria</taxon>
        <taxon>Bacillati</taxon>
        <taxon>Bacillota</taxon>
        <taxon>Tissierellia</taxon>
        <taxon>Tissierellales</taxon>
        <taxon>Thermohalobacteraceae</taxon>
        <taxon>Caldisalinibacter</taxon>
    </lineage>
</organism>
<dbReference type="SUPFAM" id="SSF53850">
    <property type="entry name" value="Periplasmic binding protein-like II"/>
    <property type="match status" value="1"/>
</dbReference>
<dbReference type="AlphaFoldDB" id="R1CFC8"/>
<reference evidence="6 7" key="1">
    <citation type="journal article" date="2015" name="Geomicrobiol. J.">
        <title>Caldisalinibacter kiritimatiensis gen. nov., sp. nov., a moderately thermohalophilic thiosulfate-reducing bacterium from a hypersaline microbial mat.</title>
        <authorList>
            <person name="Ben Hania W."/>
            <person name="Joseph M."/>
            <person name="Fiebig A."/>
            <person name="Bunk B."/>
            <person name="Klenk H.-P."/>
            <person name="Fardeau M.-L."/>
            <person name="Spring S."/>
        </authorList>
    </citation>
    <scope>NUCLEOTIDE SEQUENCE [LARGE SCALE GENOMIC DNA]</scope>
    <source>
        <strain evidence="6 7">L21-TH-D2</strain>
    </source>
</reference>
<dbReference type="PROSITE" id="PS51257">
    <property type="entry name" value="PROKAR_LIPOPROTEIN"/>
    <property type="match status" value="1"/>
</dbReference>
<dbReference type="InterPro" id="IPR039424">
    <property type="entry name" value="SBP_5"/>
</dbReference>
<evidence type="ECO:0000313" key="7">
    <source>
        <dbReference type="Proteomes" id="UP000013378"/>
    </source>
</evidence>
<dbReference type="OrthoDB" id="9772924at2"/>
<dbReference type="PIRSF" id="PIRSF002741">
    <property type="entry name" value="MppA"/>
    <property type="match status" value="1"/>
</dbReference>
<dbReference type="GO" id="GO:0042597">
    <property type="term" value="C:periplasmic space"/>
    <property type="evidence" value="ECO:0007669"/>
    <property type="project" value="UniProtKB-ARBA"/>
</dbReference>
<proteinExistence type="inferred from homology"/>
<evidence type="ECO:0000256" key="1">
    <source>
        <dbReference type="ARBA" id="ARBA00005695"/>
    </source>
</evidence>
<dbReference type="GO" id="GO:0043190">
    <property type="term" value="C:ATP-binding cassette (ABC) transporter complex"/>
    <property type="evidence" value="ECO:0007669"/>
    <property type="project" value="InterPro"/>
</dbReference>
<dbReference type="Pfam" id="PF00496">
    <property type="entry name" value="SBP_bac_5"/>
    <property type="match status" value="1"/>
</dbReference>
<name>R1CFC8_9FIRM</name>
<comment type="caution">
    <text evidence="6">The sequence shown here is derived from an EMBL/GenBank/DDBJ whole genome shotgun (WGS) entry which is preliminary data.</text>
</comment>
<dbReference type="GO" id="GO:0015833">
    <property type="term" value="P:peptide transport"/>
    <property type="evidence" value="ECO:0007669"/>
    <property type="project" value="TreeGrafter"/>
</dbReference>
<dbReference type="PANTHER" id="PTHR30290:SF9">
    <property type="entry name" value="OLIGOPEPTIDE-BINDING PROTEIN APPA"/>
    <property type="match status" value="1"/>
</dbReference>
<dbReference type="STRING" id="1304284.L21TH_0948"/>
<accession>R1CFC8</accession>
<keyword evidence="7" id="KW-1185">Reference proteome</keyword>
<dbReference type="EMBL" id="ARZA01000092">
    <property type="protein sequence ID" value="EOD00980.1"/>
    <property type="molecule type" value="Genomic_DNA"/>
</dbReference>
<dbReference type="PANTHER" id="PTHR30290">
    <property type="entry name" value="PERIPLASMIC BINDING COMPONENT OF ABC TRANSPORTER"/>
    <property type="match status" value="1"/>
</dbReference>
<dbReference type="Gene3D" id="3.10.105.10">
    <property type="entry name" value="Dipeptide-binding Protein, Domain 3"/>
    <property type="match status" value="1"/>
</dbReference>
<protein>
    <submittedName>
        <fullName evidence="6">Extracellular solute-binding protein, family 5</fullName>
    </submittedName>
</protein>
<dbReference type="PATRIC" id="fig|1304284.3.peg.934"/>
<dbReference type="RefSeq" id="WP_006310633.1">
    <property type="nucleotide sequence ID" value="NZ_ARZA01000092.1"/>
</dbReference>
<feature type="domain" description="Solute-binding protein family 5" evidence="5">
    <location>
        <begin position="79"/>
        <end position="427"/>
    </location>
</feature>
<dbReference type="Gene3D" id="3.40.190.10">
    <property type="entry name" value="Periplasmic binding protein-like II"/>
    <property type="match status" value="1"/>
</dbReference>
<comment type="similarity">
    <text evidence="1">Belongs to the bacterial solute-binding protein 5 family.</text>
</comment>
<dbReference type="Gene3D" id="3.90.76.10">
    <property type="entry name" value="Dipeptide-binding Protein, Domain 1"/>
    <property type="match status" value="1"/>
</dbReference>
<keyword evidence="2" id="KW-0813">Transport</keyword>
<feature type="chain" id="PRO_5039047281" evidence="4">
    <location>
        <begin position="23"/>
        <end position="509"/>
    </location>
</feature>
<dbReference type="InterPro" id="IPR000914">
    <property type="entry name" value="SBP_5_dom"/>
</dbReference>
<evidence type="ECO:0000313" key="6">
    <source>
        <dbReference type="EMBL" id="EOD00980.1"/>
    </source>
</evidence>
<keyword evidence="3 4" id="KW-0732">Signal</keyword>
<dbReference type="GO" id="GO:1904680">
    <property type="term" value="F:peptide transmembrane transporter activity"/>
    <property type="evidence" value="ECO:0007669"/>
    <property type="project" value="TreeGrafter"/>
</dbReference>
<dbReference type="CDD" id="cd08499">
    <property type="entry name" value="PBP2_Ylib_like"/>
    <property type="match status" value="1"/>
</dbReference>
<dbReference type="Proteomes" id="UP000013378">
    <property type="component" value="Unassembled WGS sequence"/>
</dbReference>
<dbReference type="eggNOG" id="COG0747">
    <property type="taxonomic scope" value="Bacteria"/>
</dbReference>
<evidence type="ECO:0000259" key="5">
    <source>
        <dbReference type="Pfam" id="PF00496"/>
    </source>
</evidence>
<evidence type="ECO:0000256" key="3">
    <source>
        <dbReference type="ARBA" id="ARBA00022729"/>
    </source>
</evidence>
<sequence length="509" mass="56583">MPRNKKLIVVISAIMVFALALAGCGQSSNEQAGVEKDTLVVAQSADAKSLDPHATNDSTSSNVAKQIYNTLVESTEDMEIVPGLAKEWEQVDDLTWEFKLRQGVKFHNGEELKASDVKFTFERMLQSSKVSHIVEAIDTVEVVDDYTVRIKTKEPFGPLLAHLAHSASSILNEKAVKEAGDNYGQNPVGTGPFKFKSWQAGDNIVLERFDDYFRGPSQIKQITYRVIPEGTNRTIALETGEVDIAYGIEPIDQDRVANHEDLELLKQPALAMYYVGFNVEKEPFDNKLVRKAISHAINTDDIIEAVLNGAGVKAVSPIAPRVFGYNDQLEGYEYNPEKAKELLKEAGYENGFETKIMISGSQANQIAQVVQAQLKEVGIDVAIEQIEWGTYIDKTASGDHEMFFLGWGTVTADADYGLYPMFHSASKGAAGNRFFYENKELDELLEKGKTSTDPKEREEAYKKAQEIIVDDAPLVPTHYKIETVGIQKNVKGFKIHPAGHHSLYNVHFE</sequence>
<evidence type="ECO:0000256" key="2">
    <source>
        <dbReference type="ARBA" id="ARBA00022448"/>
    </source>
</evidence>
<dbReference type="InterPro" id="IPR030678">
    <property type="entry name" value="Peptide/Ni-bd"/>
</dbReference>